<evidence type="ECO:0000256" key="1">
    <source>
        <dbReference type="SAM" id="Phobius"/>
    </source>
</evidence>
<dbReference type="InterPro" id="IPR006084">
    <property type="entry name" value="XPG/Rad2"/>
</dbReference>
<name>A0A2U1J0X2_SMIAN</name>
<dbReference type="InterPro" id="IPR029060">
    <property type="entry name" value="PIN-like_dom_sf"/>
</dbReference>
<dbReference type="Pfam" id="PF12247">
    <property type="entry name" value="MKT1_N"/>
    <property type="match status" value="1"/>
</dbReference>
<keyword evidence="1" id="KW-0812">Transmembrane</keyword>
<proteinExistence type="predicted"/>
<feature type="transmembrane region" description="Helical" evidence="1">
    <location>
        <begin position="131"/>
        <end position="157"/>
    </location>
</feature>
<dbReference type="PANTHER" id="PTHR11081:SF32">
    <property type="entry name" value="POST-TRANSCRIPTIONAL REGULATOR MKT1"/>
    <property type="match status" value="1"/>
</dbReference>
<evidence type="ECO:0000259" key="3">
    <source>
        <dbReference type="Pfam" id="PF12247"/>
    </source>
</evidence>
<dbReference type="Pfam" id="PF00752">
    <property type="entry name" value="XPG_N"/>
    <property type="match status" value="1"/>
</dbReference>
<feature type="domain" description="XPG N-terminal" evidence="2">
    <location>
        <begin position="1"/>
        <end position="90"/>
    </location>
</feature>
<keyword evidence="1" id="KW-0472">Membrane</keyword>
<dbReference type="InterPro" id="IPR022040">
    <property type="entry name" value="MKT1_N"/>
</dbReference>
<sequence>MTSQSLESFLLSKQLRRTDNTSELSKTRIGIDGTYWISRIFKKLQSISPEKLAQKTDIQLFREYMLKDVELNNQITPIVVFSGLPINTYKTKPSSSLQTVSIKDQDWEKLYTKNISDRFNLEKIGKYISQIYLSILFFVYTFHQFMSCLINIVLFLLGDKRIDRIISLSMSFLQELKVEFLRAPYSSLAQLSYMYRHRNQIVHSVYGGFEALLFDIDQVIDSFSEQKGTFTWVRKSNVLAALEFNPEQFLDLCILNGVGLGLGFGIESKLRVSSTFQEDYELLKFYKSGISVVQNIANHEPNVAQASYTDDFCRIKASIIHHPVLHDDGCVLPLNPETCPNDLHQAIGYVLPNQIYQLLSKGLIDTQILGPLVSGTFVEEPPFDFGQSKEYQSYIYNVISPLYTRSMALITPRLHAFYRTKRITLQSYFSLTLPSQPEKAKSFAGSKYTKPTSINVLTSSWQLPHAEAATGFDRIPGTSHNVSANHAFKAYTAGQLSVLALDVVEPILLNTQNIGNFGGQVDWAQSMVNFSQWSDDSKLKSLDKSFQKIGSEKELLSVLWLTALRHFGLAPPIKYAADNSITPATNLVDSTGFRIASGLIKAMGGGGTSETKSDEIVRSSLAFNSVGCYTELVSDRAEVVASIRNNKKEFGEVVWLMNILQEAMKNMPAVEGASYEEGTDKQRCGWNEWKLELGLKESLDNILGKV</sequence>
<dbReference type="Proteomes" id="UP000245591">
    <property type="component" value="Unassembled WGS sequence"/>
</dbReference>
<dbReference type="SUPFAM" id="SSF88723">
    <property type="entry name" value="PIN domain-like"/>
    <property type="match status" value="1"/>
</dbReference>
<organism evidence="4 5">
    <name type="scientific">Smittium angustum</name>
    <dbReference type="NCBI Taxonomy" id="133377"/>
    <lineage>
        <taxon>Eukaryota</taxon>
        <taxon>Fungi</taxon>
        <taxon>Fungi incertae sedis</taxon>
        <taxon>Zoopagomycota</taxon>
        <taxon>Kickxellomycotina</taxon>
        <taxon>Harpellomycetes</taxon>
        <taxon>Harpellales</taxon>
        <taxon>Legeriomycetaceae</taxon>
        <taxon>Smittium</taxon>
    </lineage>
</organism>
<comment type="caution">
    <text evidence="4">The sequence shown here is derived from an EMBL/GenBank/DDBJ whole genome shotgun (WGS) entry which is preliminary data.</text>
</comment>
<dbReference type="AlphaFoldDB" id="A0A2U1J0X2"/>
<dbReference type="EMBL" id="MBFU01000518">
    <property type="protein sequence ID" value="PVZ98709.1"/>
    <property type="molecule type" value="Genomic_DNA"/>
</dbReference>
<reference evidence="4 5" key="1">
    <citation type="journal article" date="2018" name="MBio">
        <title>Comparative Genomics Reveals the Core Gene Toolbox for the Fungus-Insect Symbiosis.</title>
        <authorList>
            <person name="Wang Y."/>
            <person name="Stata M."/>
            <person name="Wang W."/>
            <person name="Stajich J.E."/>
            <person name="White M.M."/>
            <person name="Moncalvo J.M."/>
        </authorList>
    </citation>
    <scope>NUCLEOTIDE SEQUENCE [LARGE SCALE GENOMIC DNA]</scope>
    <source>
        <strain evidence="4 5">AUS-126-30</strain>
    </source>
</reference>
<dbReference type="Gene3D" id="3.40.50.1010">
    <property type="entry name" value="5'-nuclease"/>
    <property type="match status" value="1"/>
</dbReference>
<protein>
    <recommendedName>
        <fullName evidence="6">XPG N-terminal domain-containing protein</fullName>
    </recommendedName>
</protein>
<keyword evidence="1" id="KW-1133">Transmembrane helix</keyword>
<evidence type="ECO:0000259" key="2">
    <source>
        <dbReference type="Pfam" id="PF00752"/>
    </source>
</evidence>
<keyword evidence="5" id="KW-1185">Reference proteome</keyword>
<evidence type="ECO:0000313" key="5">
    <source>
        <dbReference type="Proteomes" id="UP000245591"/>
    </source>
</evidence>
<dbReference type="PANTHER" id="PTHR11081">
    <property type="entry name" value="FLAP ENDONUCLEASE FAMILY MEMBER"/>
    <property type="match status" value="1"/>
</dbReference>
<gene>
    <name evidence="4" type="ORF">BB558_005282</name>
</gene>
<feature type="domain" description="Post-transcriptional regulator MKT1 N-terminal" evidence="3">
    <location>
        <begin position="340"/>
        <end position="429"/>
    </location>
</feature>
<dbReference type="GO" id="GO:0004518">
    <property type="term" value="F:nuclease activity"/>
    <property type="evidence" value="ECO:0007669"/>
    <property type="project" value="InterPro"/>
</dbReference>
<accession>A0A2U1J0X2</accession>
<evidence type="ECO:0008006" key="6">
    <source>
        <dbReference type="Google" id="ProtNLM"/>
    </source>
</evidence>
<dbReference type="InterPro" id="IPR006085">
    <property type="entry name" value="XPG_DNA_repair_N"/>
</dbReference>
<dbReference type="GO" id="GO:0003730">
    <property type="term" value="F:mRNA 3'-UTR binding"/>
    <property type="evidence" value="ECO:0007669"/>
    <property type="project" value="TreeGrafter"/>
</dbReference>
<evidence type="ECO:0000313" key="4">
    <source>
        <dbReference type="EMBL" id="PVZ98709.1"/>
    </source>
</evidence>